<gene>
    <name evidence="2" type="ORF">ACFO0E_01810</name>
</gene>
<reference evidence="3" key="1">
    <citation type="journal article" date="2019" name="Int. J. Syst. Evol. Microbiol.">
        <title>The Global Catalogue of Microorganisms (GCM) 10K type strain sequencing project: providing services to taxonomists for standard genome sequencing and annotation.</title>
        <authorList>
            <consortium name="The Broad Institute Genomics Platform"/>
            <consortium name="The Broad Institute Genome Sequencing Center for Infectious Disease"/>
            <person name="Wu L."/>
            <person name="Ma J."/>
        </authorList>
    </citation>
    <scope>NUCLEOTIDE SEQUENCE [LARGE SCALE GENOMIC DNA]</scope>
    <source>
        <strain evidence="3">CCUG 49679</strain>
    </source>
</reference>
<dbReference type="Proteomes" id="UP001596015">
    <property type="component" value="Unassembled WGS sequence"/>
</dbReference>
<name>A0ABV8X9K4_9GAMM</name>
<keyword evidence="1" id="KW-0472">Membrane</keyword>
<keyword evidence="1" id="KW-0812">Transmembrane</keyword>
<organism evidence="2 3">
    <name type="scientific">Chromohalobacter beijerinckii</name>
    <dbReference type="NCBI Taxonomy" id="86179"/>
    <lineage>
        <taxon>Bacteria</taxon>
        <taxon>Pseudomonadati</taxon>
        <taxon>Pseudomonadota</taxon>
        <taxon>Gammaproteobacteria</taxon>
        <taxon>Oceanospirillales</taxon>
        <taxon>Halomonadaceae</taxon>
        <taxon>Chromohalobacter</taxon>
    </lineage>
</organism>
<dbReference type="RefSeq" id="WP_246894954.1">
    <property type="nucleotide sequence ID" value="NZ_JAKGAK010000016.1"/>
</dbReference>
<dbReference type="EMBL" id="JBHSEO010000008">
    <property type="protein sequence ID" value="MFC4415158.1"/>
    <property type="molecule type" value="Genomic_DNA"/>
</dbReference>
<proteinExistence type="predicted"/>
<keyword evidence="1" id="KW-1133">Transmembrane helix</keyword>
<protein>
    <submittedName>
        <fullName evidence="2">Uncharacterized protein</fullName>
    </submittedName>
</protein>
<feature type="transmembrane region" description="Helical" evidence="1">
    <location>
        <begin position="6"/>
        <end position="27"/>
    </location>
</feature>
<evidence type="ECO:0000313" key="3">
    <source>
        <dbReference type="Proteomes" id="UP001596015"/>
    </source>
</evidence>
<sequence>MRIKTSFKIAILLLFITYRVVCLVRACRMKGRRLTGRRAAKRQSPVA</sequence>
<comment type="caution">
    <text evidence="2">The sequence shown here is derived from an EMBL/GenBank/DDBJ whole genome shotgun (WGS) entry which is preliminary data.</text>
</comment>
<evidence type="ECO:0000256" key="1">
    <source>
        <dbReference type="SAM" id="Phobius"/>
    </source>
</evidence>
<accession>A0ABV8X9K4</accession>
<evidence type="ECO:0000313" key="2">
    <source>
        <dbReference type="EMBL" id="MFC4415158.1"/>
    </source>
</evidence>
<keyword evidence="3" id="KW-1185">Reference proteome</keyword>